<sequence length="223" mass="22955">MLWDIDLTLVDARGFGTRWYARALAEVTGLQLERMPDTAGRTELAIASDVLRVHGVAVEETTVAALFDALDAAVADTREELARDGRAMPGAQRALHAASEEFVQTAVTGNLHQVARHKVGAFGLDRHLDLDIGGFGADSVHRHELITAAMAKAGAKHGTPPAAGSVVVVGDTPHDVAGALHHGAVAVGVATGGSSTDQLRAAGAAAVLPDLTDTTAVLAALRS</sequence>
<dbReference type="SUPFAM" id="SSF56784">
    <property type="entry name" value="HAD-like"/>
    <property type="match status" value="1"/>
</dbReference>
<dbReference type="SFLD" id="SFLDG01129">
    <property type="entry name" value="C1.5:_HAD__Beta-PGM__Phosphata"/>
    <property type="match status" value="1"/>
</dbReference>
<proteinExistence type="predicted"/>
<dbReference type="EMBL" id="JADEYC010000012">
    <property type="protein sequence ID" value="MBE9374325.1"/>
    <property type="molecule type" value="Genomic_DNA"/>
</dbReference>
<keyword evidence="1" id="KW-0378">Hydrolase</keyword>
<evidence type="ECO:0000313" key="2">
    <source>
        <dbReference type="Proteomes" id="UP000598360"/>
    </source>
</evidence>
<dbReference type="InterPro" id="IPR023214">
    <property type="entry name" value="HAD_sf"/>
</dbReference>
<comment type="caution">
    <text evidence="1">The sequence shown here is derived from an EMBL/GenBank/DDBJ whole genome shotgun (WGS) entry which is preliminary data.</text>
</comment>
<dbReference type="Gene3D" id="3.40.50.1000">
    <property type="entry name" value="HAD superfamily/HAD-like"/>
    <property type="match status" value="1"/>
</dbReference>
<organism evidence="1 2">
    <name type="scientific">Saccharopolyspora montiporae</name>
    <dbReference type="NCBI Taxonomy" id="2781240"/>
    <lineage>
        <taxon>Bacteria</taxon>
        <taxon>Bacillati</taxon>
        <taxon>Actinomycetota</taxon>
        <taxon>Actinomycetes</taxon>
        <taxon>Pseudonocardiales</taxon>
        <taxon>Pseudonocardiaceae</taxon>
        <taxon>Saccharopolyspora</taxon>
    </lineage>
</organism>
<dbReference type="PANTHER" id="PTHR43434:SF1">
    <property type="entry name" value="PHOSPHOGLYCOLATE PHOSPHATASE"/>
    <property type="match status" value="1"/>
</dbReference>
<gene>
    <name evidence="1" type="ORF">IQ251_07670</name>
</gene>
<reference evidence="1" key="1">
    <citation type="submission" date="2020-10" db="EMBL/GenBank/DDBJ databases">
        <title>Diversity and distribution of actinomycetes associated with coral in the coast of Hainan.</title>
        <authorList>
            <person name="Li F."/>
        </authorList>
    </citation>
    <scope>NUCLEOTIDE SEQUENCE</scope>
    <source>
        <strain evidence="1">HNM0983</strain>
    </source>
</reference>
<dbReference type="GO" id="GO:0008967">
    <property type="term" value="F:phosphoglycolate phosphatase activity"/>
    <property type="evidence" value="ECO:0007669"/>
    <property type="project" value="TreeGrafter"/>
</dbReference>
<dbReference type="Pfam" id="PF12710">
    <property type="entry name" value="HAD"/>
    <property type="match status" value="1"/>
</dbReference>
<dbReference type="InterPro" id="IPR036412">
    <property type="entry name" value="HAD-like_sf"/>
</dbReference>
<dbReference type="SFLD" id="SFLDS00003">
    <property type="entry name" value="Haloacid_Dehalogenase"/>
    <property type="match status" value="1"/>
</dbReference>
<dbReference type="InterPro" id="IPR023198">
    <property type="entry name" value="PGP-like_dom2"/>
</dbReference>
<name>A0A929B8T9_9PSEU</name>
<dbReference type="Proteomes" id="UP000598360">
    <property type="component" value="Unassembled WGS sequence"/>
</dbReference>
<dbReference type="InterPro" id="IPR050155">
    <property type="entry name" value="HAD-like_hydrolase_sf"/>
</dbReference>
<keyword evidence="2" id="KW-1185">Reference proteome</keyword>
<protein>
    <submittedName>
        <fullName evidence="1">Haloacid dehalogenase-like hydrolase</fullName>
    </submittedName>
</protein>
<dbReference type="AlphaFoldDB" id="A0A929B8T9"/>
<dbReference type="GO" id="GO:0006281">
    <property type="term" value="P:DNA repair"/>
    <property type="evidence" value="ECO:0007669"/>
    <property type="project" value="TreeGrafter"/>
</dbReference>
<dbReference type="PANTHER" id="PTHR43434">
    <property type="entry name" value="PHOSPHOGLYCOLATE PHOSPHATASE"/>
    <property type="match status" value="1"/>
</dbReference>
<dbReference type="Gene3D" id="1.10.150.240">
    <property type="entry name" value="Putative phosphatase, domain 2"/>
    <property type="match status" value="1"/>
</dbReference>
<evidence type="ECO:0000313" key="1">
    <source>
        <dbReference type="EMBL" id="MBE9374325.1"/>
    </source>
</evidence>
<accession>A0A929B8T9</accession>